<dbReference type="EMBL" id="HF935720">
    <property type="protein sequence ID" value="CCX12607.1"/>
    <property type="molecule type" value="Genomic_DNA"/>
</dbReference>
<accession>U4LDI5</accession>
<evidence type="ECO:0000313" key="2">
    <source>
        <dbReference type="EMBL" id="CCX12607.1"/>
    </source>
</evidence>
<dbReference type="Proteomes" id="UP000018144">
    <property type="component" value="Unassembled WGS sequence"/>
</dbReference>
<protein>
    <submittedName>
        <fullName evidence="2">Uncharacterized protein</fullName>
    </submittedName>
</protein>
<gene>
    <name evidence="2" type="ORF">PCON_12201</name>
</gene>
<dbReference type="AlphaFoldDB" id="U4LDI5"/>
<feature type="compositionally biased region" description="Low complexity" evidence="1">
    <location>
        <begin position="141"/>
        <end position="156"/>
    </location>
</feature>
<organism evidence="2 3">
    <name type="scientific">Pyronema omphalodes (strain CBS 100304)</name>
    <name type="common">Pyronema confluens</name>
    <dbReference type="NCBI Taxonomy" id="1076935"/>
    <lineage>
        <taxon>Eukaryota</taxon>
        <taxon>Fungi</taxon>
        <taxon>Dikarya</taxon>
        <taxon>Ascomycota</taxon>
        <taxon>Pezizomycotina</taxon>
        <taxon>Pezizomycetes</taxon>
        <taxon>Pezizales</taxon>
        <taxon>Pyronemataceae</taxon>
        <taxon>Pyronema</taxon>
    </lineage>
</organism>
<feature type="compositionally biased region" description="Polar residues" evidence="1">
    <location>
        <begin position="103"/>
        <end position="115"/>
    </location>
</feature>
<keyword evidence="3" id="KW-1185">Reference proteome</keyword>
<reference evidence="2 3" key="1">
    <citation type="journal article" date="2013" name="PLoS Genet.">
        <title>The genome and development-dependent transcriptomes of Pyronema confluens: a window into fungal evolution.</title>
        <authorList>
            <person name="Traeger S."/>
            <person name="Altegoer F."/>
            <person name="Freitag M."/>
            <person name="Gabaldon T."/>
            <person name="Kempken F."/>
            <person name="Kumar A."/>
            <person name="Marcet-Houben M."/>
            <person name="Poggeler S."/>
            <person name="Stajich J.E."/>
            <person name="Nowrousian M."/>
        </authorList>
    </citation>
    <scope>NUCLEOTIDE SEQUENCE [LARGE SCALE GENOMIC DNA]</scope>
    <source>
        <strain evidence="3">CBS 100304</strain>
        <tissue evidence="2">Vegetative mycelium</tissue>
    </source>
</reference>
<feature type="region of interest" description="Disordered" evidence="1">
    <location>
        <begin position="1"/>
        <end position="156"/>
    </location>
</feature>
<sequence>MPRQDEGEDLSPYSERQWAPRTYARDSIASAESMIASGATPNRPPPGYNHPYSTGYNARSTNDRPLPPAYTGRGVQPPSDKWRFPDAGYQNSGGYLQRRSDTSSRNTQQAQSGASSGHARQFEYVDSRGNTRRIEYGASQGGYNQQQRNQQGYGRN</sequence>
<evidence type="ECO:0000313" key="3">
    <source>
        <dbReference type="Proteomes" id="UP000018144"/>
    </source>
</evidence>
<proteinExistence type="predicted"/>
<name>U4LDI5_PYROM</name>
<evidence type="ECO:0000256" key="1">
    <source>
        <dbReference type="SAM" id="MobiDB-lite"/>
    </source>
</evidence>
<feature type="compositionally biased region" description="Polar residues" evidence="1">
    <location>
        <begin position="51"/>
        <end position="60"/>
    </location>
</feature>